<dbReference type="CDD" id="cd00086">
    <property type="entry name" value="homeodomain"/>
    <property type="match status" value="1"/>
</dbReference>
<comment type="caution">
    <text evidence="9">The sequence shown here is derived from an EMBL/GenBank/DDBJ whole genome shotgun (WGS) entry which is preliminary data.</text>
</comment>
<dbReference type="PROSITE" id="PS00027">
    <property type="entry name" value="HOMEOBOX_1"/>
    <property type="match status" value="1"/>
</dbReference>
<evidence type="ECO:0000313" key="9">
    <source>
        <dbReference type="EMBL" id="MFH4979067.1"/>
    </source>
</evidence>
<dbReference type="Pfam" id="PF00046">
    <property type="entry name" value="Homeodomain"/>
    <property type="match status" value="1"/>
</dbReference>
<protein>
    <recommendedName>
        <fullName evidence="8">Homeobox domain-containing protein</fullName>
    </recommendedName>
</protein>
<feature type="compositionally biased region" description="Low complexity" evidence="7">
    <location>
        <begin position="93"/>
        <end position="103"/>
    </location>
</feature>
<dbReference type="PANTHER" id="PTHR24329:SF543">
    <property type="entry name" value="FI01017P-RELATED"/>
    <property type="match status" value="1"/>
</dbReference>
<feature type="region of interest" description="Disordered" evidence="7">
    <location>
        <begin position="76"/>
        <end position="104"/>
    </location>
</feature>
<evidence type="ECO:0000256" key="5">
    <source>
        <dbReference type="PROSITE-ProRule" id="PRU00108"/>
    </source>
</evidence>
<dbReference type="GO" id="GO:0005634">
    <property type="term" value="C:nucleus"/>
    <property type="evidence" value="ECO:0007669"/>
    <property type="project" value="UniProtKB-SubCell"/>
</dbReference>
<reference evidence="9 10" key="1">
    <citation type="submission" date="2024-08" db="EMBL/GenBank/DDBJ databases">
        <title>Gnathostoma spinigerum genome.</title>
        <authorList>
            <person name="Gonzalez-Bertolin B."/>
            <person name="Monzon S."/>
            <person name="Zaballos A."/>
            <person name="Jimenez P."/>
            <person name="Dekumyoy P."/>
            <person name="Varona S."/>
            <person name="Cuesta I."/>
            <person name="Sumanam S."/>
            <person name="Adisakwattana P."/>
            <person name="Gasser R.B."/>
            <person name="Hernandez-Gonzalez A."/>
            <person name="Young N.D."/>
            <person name="Perteguer M.J."/>
        </authorList>
    </citation>
    <scope>NUCLEOTIDE SEQUENCE [LARGE SCALE GENOMIC DNA]</scope>
    <source>
        <strain evidence="9">AL3</strain>
        <tissue evidence="9">Liver</tissue>
    </source>
</reference>
<dbReference type="SUPFAM" id="SSF46689">
    <property type="entry name" value="Homeodomain-like"/>
    <property type="match status" value="1"/>
</dbReference>
<evidence type="ECO:0000256" key="6">
    <source>
        <dbReference type="RuleBase" id="RU000682"/>
    </source>
</evidence>
<dbReference type="InterPro" id="IPR017970">
    <property type="entry name" value="Homeobox_CS"/>
</dbReference>
<feature type="domain" description="Homeobox" evidence="8">
    <location>
        <begin position="167"/>
        <end position="227"/>
    </location>
</feature>
<gene>
    <name evidence="9" type="ORF">AB6A40_005776</name>
</gene>
<proteinExistence type="predicted"/>
<sequence length="287" mass="31064">MMDYGGYFASQTAERTSSDSAAQSMNPFSLNANLGFAAHTGSAHGMTYGGGIQQQQLYGQYASSYGHLANSTRHLGSGHHSVLPPSAQLNSPSSVVSGQSGSQTYRPSDSLQAFFNSGLQYKLYQNQSPLLPTSDALRSNPASLMAAIPGSSIVGAFCGNSNPSERRKQRRIRTTFTSGQLKELERAFLETHYPDIYTREDIAMRVDLTEARVQVWFQNRRAKFRKSEKLRRSKEEGTIVCNNDQSGTEVGKQKVLQVTNDGCRLGGNAVGDSSGSTSNNSLGSIPT</sequence>
<dbReference type="Proteomes" id="UP001608902">
    <property type="component" value="Unassembled WGS sequence"/>
</dbReference>
<dbReference type="GO" id="GO:0003677">
    <property type="term" value="F:DNA binding"/>
    <property type="evidence" value="ECO:0007669"/>
    <property type="project" value="UniProtKB-UniRule"/>
</dbReference>
<keyword evidence="10" id="KW-1185">Reference proteome</keyword>
<name>A0ABD6EQV3_9BILA</name>
<feature type="region of interest" description="Disordered" evidence="7">
    <location>
        <begin position="267"/>
        <end position="287"/>
    </location>
</feature>
<dbReference type="InterPro" id="IPR050649">
    <property type="entry name" value="Paired_Homeobox_TFs"/>
</dbReference>
<dbReference type="InterPro" id="IPR009057">
    <property type="entry name" value="Homeodomain-like_sf"/>
</dbReference>
<keyword evidence="3 5" id="KW-0371">Homeobox</keyword>
<evidence type="ECO:0000256" key="7">
    <source>
        <dbReference type="SAM" id="MobiDB-lite"/>
    </source>
</evidence>
<accession>A0ABD6EQV3</accession>
<feature type="compositionally biased region" description="Low complexity" evidence="7">
    <location>
        <begin position="273"/>
        <end position="287"/>
    </location>
</feature>
<evidence type="ECO:0000256" key="4">
    <source>
        <dbReference type="ARBA" id="ARBA00023242"/>
    </source>
</evidence>
<comment type="subcellular location">
    <subcellularLocation>
        <location evidence="1 5 6">Nucleus</location>
    </subcellularLocation>
</comment>
<organism evidence="9 10">
    <name type="scientific">Gnathostoma spinigerum</name>
    <dbReference type="NCBI Taxonomy" id="75299"/>
    <lineage>
        <taxon>Eukaryota</taxon>
        <taxon>Metazoa</taxon>
        <taxon>Ecdysozoa</taxon>
        <taxon>Nematoda</taxon>
        <taxon>Chromadorea</taxon>
        <taxon>Rhabditida</taxon>
        <taxon>Spirurina</taxon>
        <taxon>Gnathostomatomorpha</taxon>
        <taxon>Gnathostomatoidea</taxon>
        <taxon>Gnathostomatidae</taxon>
        <taxon>Gnathostoma</taxon>
    </lineage>
</organism>
<keyword evidence="4 5" id="KW-0539">Nucleus</keyword>
<dbReference type="FunFam" id="1.10.10.60:FF:000291">
    <property type="entry name" value="ALX homeobox protein 1"/>
    <property type="match status" value="1"/>
</dbReference>
<dbReference type="AlphaFoldDB" id="A0ABD6EQV3"/>
<keyword evidence="2 5" id="KW-0238">DNA-binding</keyword>
<dbReference type="InterPro" id="IPR001356">
    <property type="entry name" value="HD"/>
</dbReference>
<dbReference type="SMART" id="SM00389">
    <property type="entry name" value="HOX"/>
    <property type="match status" value="1"/>
</dbReference>
<dbReference type="PANTHER" id="PTHR24329">
    <property type="entry name" value="HOMEOBOX PROTEIN ARISTALESS"/>
    <property type="match status" value="1"/>
</dbReference>
<evidence type="ECO:0000256" key="3">
    <source>
        <dbReference type="ARBA" id="ARBA00023155"/>
    </source>
</evidence>
<evidence type="ECO:0000313" key="10">
    <source>
        <dbReference type="Proteomes" id="UP001608902"/>
    </source>
</evidence>
<dbReference type="Gene3D" id="1.10.10.60">
    <property type="entry name" value="Homeodomain-like"/>
    <property type="match status" value="1"/>
</dbReference>
<dbReference type="PROSITE" id="PS50071">
    <property type="entry name" value="HOMEOBOX_2"/>
    <property type="match status" value="1"/>
</dbReference>
<evidence type="ECO:0000256" key="1">
    <source>
        <dbReference type="ARBA" id="ARBA00004123"/>
    </source>
</evidence>
<dbReference type="EMBL" id="JBGFUD010003807">
    <property type="protein sequence ID" value="MFH4979067.1"/>
    <property type="molecule type" value="Genomic_DNA"/>
</dbReference>
<evidence type="ECO:0000259" key="8">
    <source>
        <dbReference type="PROSITE" id="PS50071"/>
    </source>
</evidence>
<evidence type="ECO:0000256" key="2">
    <source>
        <dbReference type="ARBA" id="ARBA00023125"/>
    </source>
</evidence>
<feature type="DNA-binding region" description="Homeobox" evidence="5">
    <location>
        <begin position="169"/>
        <end position="228"/>
    </location>
</feature>